<evidence type="ECO:0000256" key="1">
    <source>
        <dbReference type="SAM" id="Phobius"/>
    </source>
</evidence>
<sequence>MTPCPVCRQLDQIASVPAIVRAGSAETSVTGTSYVPGATGYAGSAPVNVGSSTAHHHFHSHSQTHLAQALDLWLEQPPERFRLLLGVTTLILTALALVGTDSMPSALMFMMFLWIAVPSLVVRRFGA</sequence>
<evidence type="ECO:0000313" key="2">
    <source>
        <dbReference type="EMBL" id="NYH55846.1"/>
    </source>
</evidence>
<name>A0A7Z0BM28_9ACTN</name>
<protein>
    <submittedName>
        <fullName evidence="2">Uncharacterized protein</fullName>
    </submittedName>
</protein>
<accession>A0A7Z0BM28</accession>
<feature type="transmembrane region" description="Helical" evidence="1">
    <location>
        <begin position="81"/>
        <end position="99"/>
    </location>
</feature>
<feature type="non-terminal residue" evidence="2">
    <location>
        <position position="127"/>
    </location>
</feature>
<dbReference type="Proteomes" id="UP000584931">
    <property type="component" value="Unassembled WGS sequence"/>
</dbReference>
<keyword evidence="1" id="KW-1133">Transmembrane helix</keyword>
<dbReference type="RefSeq" id="WP_394354428.1">
    <property type="nucleotide sequence ID" value="NZ_JACCHL010000001.1"/>
</dbReference>
<organism evidence="2 3">
    <name type="scientific">Nocardiopsis sinuspersici</name>
    <dbReference type="NCBI Taxonomy" id="501010"/>
    <lineage>
        <taxon>Bacteria</taxon>
        <taxon>Bacillati</taxon>
        <taxon>Actinomycetota</taxon>
        <taxon>Actinomycetes</taxon>
        <taxon>Streptosporangiales</taxon>
        <taxon>Nocardiopsidaceae</taxon>
        <taxon>Nocardiopsis</taxon>
    </lineage>
</organism>
<evidence type="ECO:0000313" key="3">
    <source>
        <dbReference type="Proteomes" id="UP000584931"/>
    </source>
</evidence>
<keyword evidence="1" id="KW-0812">Transmembrane</keyword>
<keyword evidence="1" id="KW-0472">Membrane</keyword>
<feature type="transmembrane region" description="Helical" evidence="1">
    <location>
        <begin position="105"/>
        <end position="122"/>
    </location>
</feature>
<gene>
    <name evidence="2" type="ORF">HNR06_005435</name>
</gene>
<dbReference type="EMBL" id="JACCHL010000001">
    <property type="protein sequence ID" value="NYH55846.1"/>
    <property type="molecule type" value="Genomic_DNA"/>
</dbReference>
<comment type="caution">
    <text evidence="2">The sequence shown here is derived from an EMBL/GenBank/DDBJ whole genome shotgun (WGS) entry which is preliminary data.</text>
</comment>
<dbReference type="AlphaFoldDB" id="A0A7Z0BM28"/>
<reference evidence="2 3" key="1">
    <citation type="submission" date="2020-07" db="EMBL/GenBank/DDBJ databases">
        <title>Sequencing the genomes of 1000 actinobacteria strains.</title>
        <authorList>
            <person name="Klenk H.-P."/>
        </authorList>
    </citation>
    <scope>NUCLEOTIDE SEQUENCE [LARGE SCALE GENOMIC DNA]</scope>
    <source>
        <strain evidence="2 3">DSM 45278</strain>
    </source>
</reference>
<proteinExistence type="predicted"/>